<name>A0A645H2F0_9ZZZZ</name>
<dbReference type="Pfam" id="PF00291">
    <property type="entry name" value="PALP"/>
    <property type="match status" value="1"/>
</dbReference>
<dbReference type="EC" id="4.2.3.1" evidence="2"/>
<proteinExistence type="predicted"/>
<keyword evidence="2" id="KW-0456">Lyase</keyword>
<protein>
    <submittedName>
        <fullName evidence="2">Threonine synthase</fullName>
        <ecNumber evidence="2">4.2.3.1</ecNumber>
    </submittedName>
</protein>
<evidence type="ECO:0000259" key="1">
    <source>
        <dbReference type="Pfam" id="PF00291"/>
    </source>
</evidence>
<dbReference type="GO" id="GO:0004795">
    <property type="term" value="F:threonine synthase activity"/>
    <property type="evidence" value="ECO:0007669"/>
    <property type="project" value="UniProtKB-EC"/>
</dbReference>
<reference evidence="2" key="1">
    <citation type="submission" date="2019-08" db="EMBL/GenBank/DDBJ databases">
        <authorList>
            <person name="Kucharzyk K."/>
            <person name="Murdoch R.W."/>
            <person name="Higgins S."/>
            <person name="Loffler F."/>
        </authorList>
    </citation>
    <scope>NUCLEOTIDE SEQUENCE</scope>
</reference>
<gene>
    <name evidence="2" type="primary">thrC_56</name>
    <name evidence="2" type="ORF">SDC9_177995</name>
</gene>
<dbReference type="AlphaFoldDB" id="A0A645H2F0"/>
<sequence length="120" mass="12445">MPCEANTIADSIAVGHPRNFCKGLRGVTESSGAFVTVADEEILASINLLARKAGVFGEPAGVAGVAGVRQAVKEGIIQPDESVAIIITGNGLKDIQSAIKAAGRPILIRPDVEEVRKTLK</sequence>
<evidence type="ECO:0000313" key="2">
    <source>
        <dbReference type="EMBL" id="MPN30524.1"/>
    </source>
</evidence>
<feature type="domain" description="Tryptophan synthase beta chain-like PALP" evidence="1">
    <location>
        <begin position="5"/>
        <end position="89"/>
    </location>
</feature>
<accession>A0A645H2F0</accession>
<comment type="caution">
    <text evidence="2">The sequence shown here is derived from an EMBL/GenBank/DDBJ whole genome shotgun (WGS) entry which is preliminary data.</text>
</comment>
<dbReference type="InterPro" id="IPR036052">
    <property type="entry name" value="TrpB-like_PALP_sf"/>
</dbReference>
<dbReference type="InterPro" id="IPR001926">
    <property type="entry name" value="TrpB-like_PALP"/>
</dbReference>
<dbReference type="Gene3D" id="3.40.50.1100">
    <property type="match status" value="1"/>
</dbReference>
<dbReference type="SUPFAM" id="SSF53686">
    <property type="entry name" value="Tryptophan synthase beta subunit-like PLP-dependent enzymes"/>
    <property type="match status" value="1"/>
</dbReference>
<dbReference type="EMBL" id="VSSQ01081667">
    <property type="protein sequence ID" value="MPN30524.1"/>
    <property type="molecule type" value="Genomic_DNA"/>
</dbReference>
<organism evidence="2">
    <name type="scientific">bioreactor metagenome</name>
    <dbReference type="NCBI Taxonomy" id="1076179"/>
    <lineage>
        <taxon>unclassified sequences</taxon>
        <taxon>metagenomes</taxon>
        <taxon>ecological metagenomes</taxon>
    </lineage>
</organism>